<dbReference type="OMA" id="MHDLCSE"/>
<evidence type="ECO:0000313" key="3">
    <source>
        <dbReference type="EMBL" id="EOY32845.1"/>
    </source>
</evidence>
<name>A0A061GSM2_THECC</name>
<feature type="chain" id="PRO_5001599132" evidence="2">
    <location>
        <begin position="28"/>
        <end position="89"/>
    </location>
</feature>
<feature type="region of interest" description="Disordered" evidence="1">
    <location>
        <begin position="31"/>
        <end position="89"/>
    </location>
</feature>
<dbReference type="AlphaFoldDB" id="A0A061GSM2"/>
<dbReference type="eggNOG" id="ENOG502SCSH">
    <property type="taxonomic scope" value="Eukaryota"/>
</dbReference>
<keyword evidence="2" id="KW-0732">Signal</keyword>
<dbReference type="Gramene" id="EOY32845">
    <property type="protein sequence ID" value="EOY32845"/>
    <property type="gene ID" value="TCM_040867"/>
</dbReference>
<feature type="compositionally biased region" description="Basic and acidic residues" evidence="1">
    <location>
        <begin position="61"/>
        <end position="77"/>
    </location>
</feature>
<dbReference type="EMBL" id="CM001887">
    <property type="protein sequence ID" value="EOY32845.1"/>
    <property type="molecule type" value="Genomic_DNA"/>
</dbReference>
<evidence type="ECO:0000256" key="1">
    <source>
        <dbReference type="SAM" id="MobiDB-lite"/>
    </source>
</evidence>
<gene>
    <name evidence="3" type="ORF">TCM_040867</name>
</gene>
<organism evidence="3 4">
    <name type="scientific">Theobroma cacao</name>
    <name type="common">Cacao</name>
    <name type="synonym">Cocoa</name>
    <dbReference type="NCBI Taxonomy" id="3641"/>
    <lineage>
        <taxon>Eukaryota</taxon>
        <taxon>Viridiplantae</taxon>
        <taxon>Streptophyta</taxon>
        <taxon>Embryophyta</taxon>
        <taxon>Tracheophyta</taxon>
        <taxon>Spermatophyta</taxon>
        <taxon>Magnoliopsida</taxon>
        <taxon>eudicotyledons</taxon>
        <taxon>Gunneridae</taxon>
        <taxon>Pentapetalae</taxon>
        <taxon>rosids</taxon>
        <taxon>malvids</taxon>
        <taxon>Malvales</taxon>
        <taxon>Malvaceae</taxon>
        <taxon>Byttnerioideae</taxon>
        <taxon>Theobroma</taxon>
    </lineage>
</organism>
<dbReference type="PANTHER" id="PTHR34545">
    <property type="entry name" value="CLAVATA3/ESR (CLE)-RELATED PROTEIN 22"/>
    <property type="match status" value="1"/>
</dbReference>
<proteinExistence type="predicted"/>
<feature type="signal peptide" evidence="2">
    <location>
        <begin position="1"/>
        <end position="27"/>
    </location>
</feature>
<reference evidence="3 4" key="1">
    <citation type="journal article" date="2013" name="Genome Biol.">
        <title>The genome sequence of the most widely cultivated cacao type and its use to identify candidate genes regulating pod color.</title>
        <authorList>
            <person name="Motamayor J.C."/>
            <person name="Mockaitis K."/>
            <person name="Schmutz J."/>
            <person name="Haiminen N."/>
            <person name="Iii D.L."/>
            <person name="Cornejo O."/>
            <person name="Findley S.D."/>
            <person name="Zheng P."/>
            <person name="Utro F."/>
            <person name="Royaert S."/>
            <person name="Saski C."/>
            <person name="Jenkins J."/>
            <person name="Podicheti R."/>
            <person name="Zhao M."/>
            <person name="Scheffler B.E."/>
            <person name="Stack J.C."/>
            <person name="Feltus F.A."/>
            <person name="Mustiga G.M."/>
            <person name="Amores F."/>
            <person name="Phillips W."/>
            <person name="Marelli J.P."/>
            <person name="May G.D."/>
            <person name="Shapiro H."/>
            <person name="Ma J."/>
            <person name="Bustamante C.D."/>
            <person name="Schnell R.J."/>
            <person name="Main D."/>
            <person name="Gilbert D."/>
            <person name="Parida L."/>
            <person name="Kuhn D.N."/>
        </authorList>
    </citation>
    <scope>NUCLEOTIDE SEQUENCE [LARGE SCALE GENOMIC DNA]</scope>
    <source>
        <strain evidence="4">cv. Matina 1-6</strain>
    </source>
</reference>
<accession>A0A061GSM2</accession>
<evidence type="ECO:0000256" key="2">
    <source>
        <dbReference type="SAM" id="SignalP"/>
    </source>
</evidence>
<dbReference type="InterPro" id="IPR033249">
    <property type="entry name" value="CLE_plant"/>
</dbReference>
<dbReference type="GO" id="GO:0048731">
    <property type="term" value="P:system development"/>
    <property type="evidence" value="ECO:0007669"/>
    <property type="project" value="InterPro"/>
</dbReference>
<protein>
    <submittedName>
        <fullName evidence="3">Uncharacterized protein</fullName>
    </submittedName>
</protein>
<sequence length="89" mass="9944">MGLSKKFTCFYLLLLLLLLLLFQLESSTDHGSARHASFKPVSASSRHFRPLESSHGGFQGDAHRAKDGDEVFGDEKRKVHTGPNPLHNR</sequence>
<keyword evidence="4" id="KW-1185">Reference proteome</keyword>
<dbReference type="HOGENOM" id="CLU_162925_1_0_1"/>
<evidence type="ECO:0000313" key="4">
    <source>
        <dbReference type="Proteomes" id="UP000026915"/>
    </source>
</evidence>
<dbReference type="Proteomes" id="UP000026915">
    <property type="component" value="Chromosome 9"/>
</dbReference>
<dbReference type="PANTHER" id="PTHR34545:SF1">
    <property type="entry name" value="CLAVATA3_ESR (CLE)-RELATED PROTEIN 22"/>
    <property type="match status" value="1"/>
</dbReference>
<dbReference type="InParanoid" id="A0A061GSM2"/>